<feature type="domain" description="FAD-binding FR-type" evidence="17">
    <location>
        <begin position="152"/>
        <end position="263"/>
    </location>
</feature>
<evidence type="ECO:0000256" key="12">
    <source>
        <dbReference type="ARBA" id="ARBA00023027"/>
    </source>
</evidence>
<dbReference type="InterPro" id="IPR001433">
    <property type="entry name" value="OxRdtase_FAD/NAD-bd"/>
</dbReference>
<evidence type="ECO:0000256" key="13">
    <source>
        <dbReference type="ARBA" id="ARBA00048649"/>
    </source>
</evidence>
<keyword evidence="8 15" id="KW-0274">FAD</keyword>
<dbReference type="InterPro" id="IPR017927">
    <property type="entry name" value="FAD-bd_FR_type"/>
</dbReference>
<feature type="binding site" evidence="15">
    <location>
        <begin position="206"/>
        <end position="209"/>
    </location>
    <ligand>
        <name>FAD</name>
        <dbReference type="ChEBI" id="CHEBI:57692"/>
    </ligand>
</feature>
<dbReference type="PANTHER" id="PTHR43396:SF3">
    <property type="entry name" value="FLAVOHEMOPROTEIN"/>
    <property type="match status" value="1"/>
</dbReference>
<feature type="binding site" evidence="15">
    <location>
        <begin position="397"/>
        <end position="400"/>
    </location>
    <ligand>
        <name>FAD</name>
        <dbReference type="ChEBI" id="CHEBI:57692"/>
    </ligand>
</feature>
<comment type="similarity">
    <text evidence="1 15">In the C-terminal section; belongs to the flavoprotein pyridine nucleotide cytochrome reductase family.</text>
</comment>
<keyword evidence="15" id="KW-0216">Detoxification</keyword>
<dbReference type="KEGG" id="pbv:AR543_00980"/>
<feature type="active site" description="Charge relay system" evidence="15">
    <location>
        <position position="95"/>
    </location>
</feature>
<dbReference type="InterPro" id="IPR017938">
    <property type="entry name" value="Riboflavin_synthase-like_b-brl"/>
</dbReference>
<gene>
    <name evidence="15" type="primary">hmp</name>
    <name evidence="18" type="ORF">AR543_00980</name>
</gene>
<dbReference type="GO" id="GO:0071500">
    <property type="term" value="P:cellular response to nitrosative stress"/>
    <property type="evidence" value="ECO:0007669"/>
    <property type="project" value="TreeGrafter"/>
</dbReference>
<dbReference type="GO" id="GO:0005344">
    <property type="term" value="F:oxygen carrier activity"/>
    <property type="evidence" value="ECO:0007669"/>
    <property type="project" value="UniProtKB-UniRule"/>
</dbReference>
<dbReference type="PROSITE" id="PS51384">
    <property type="entry name" value="FAD_FR"/>
    <property type="match status" value="1"/>
</dbReference>
<keyword evidence="11 15" id="KW-0408">Iron</keyword>
<keyword evidence="19" id="KW-1185">Reference proteome</keyword>
<dbReference type="Proteomes" id="UP000078148">
    <property type="component" value="Chromosome"/>
</dbReference>
<evidence type="ECO:0000256" key="10">
    <source>
        <dbReference type="ARBA" id="ARBA00023002"/>
    </source>
</evidence>
<evidence type="ECO:0000256" key="8">
    <source>
        <dbReference type="ARBA" id="ARBA00022827"/>
    </source>
</evidence>
<dbReference type="HAMAP" id="MF_01252">
    <property type="entry name" value="Hmp"/>
    <property type="match status" value="1"/>
</dbReference>
<feature type="binding site" evidence="15">
    <location>
        <position position="190"/>
    </location>
    <ligand>
        <name>FAD</name>
        <dbReference type="ChEBI" id="CHEBI:57692"/>
    </ligand>
</feature>
<keyword evidence="4 15" id="KW-0349">Heme</keyword>
<dbReference type="InterPro" id="IPR001709">
    <property type="entry name" value="Flavoprot_Pyr_Nucl_cyt_Rdtase"/>
</dbReference>
<name>A0A172ZAT2_9BACL</name>
<feature type="binding site" description="proximal binding residue" evidence="15">
    <location>
        <position position="85"/>
    </location>
    <ligand>
        <name>heme b</name>
        <dbReference type="ChEBI" id="CHEBI:60344"/>
    </ligand>
    <ligandPart>
        <name>Fe</name>
        <dbReference type="ChEBI" id="CHEBI:18248"/>
    </ligandPart>
</feature>
<evidence type="ECO:0000256" key="1">
    <source>
        <dbReference type="ARBA" id="ARBA00006401"/>
    </source>
</evidence>
<keyword evidence="18" id="KW-0223">Dioxygenase</keyword>
<protein>
    <recommendedName>
        <fullName evidence="15">Flavohemoprotein</fullName>
    </recommendedName>
    <alternativeName>
        <fullName evidence="15">Flavohemoglobin</fullName>
    </alternativeName>
    <alternativeName>
        <fullName evidence="15">Hemoglobin-like protein</fullName>
    </alternativeName>
    <alternativeName>
        <fullName evidence="15">Nitric oxide dioxygenase</fullName>
        <shortName evidence="15">NO oxygenase</shortName>
        <shortName evidence="15">NOD</shortName>
        <ecNumber evidence="15">1.14.12.17</ecNumber>
    </alternativeName>
</protein>
<dbReference type="GO" id="GO:0009636">
    <property type="term" value="P:response to toxic substance"/>
    <property type="evidence" value="ECO:0007669"/>
    <property type="project" value="UniProtKB-KW"/>
</dbReference>
<dbReference type="Pfam" id="PF00970">
    <property type="entry name" value="FAD_binding_6"/>
    <property type="match status" value="1"/>
</dbReference>
<evidence type="ECO:0000259" key="16">
    <source>
        <dbReference type="PROSITE" id="PS01033"/>
    </source>
</evidence>
<dbReference type="CDD" id="cd06184">
    <property type="entry name" value="flavohem_like_fad_nad_binding"/>
    <property type="match status" value="1"/>
</dbReference>
<dbReference type="PRINTS" id="PR00406">
    <property type="entry name" value="CYTB5RDTASE"/>
</dbReference>
<dbReference type="InterPro" id="IPR009050">
    <property type="entry name" value="Globin-like_sf"/>
</dbReference>
<dbReference type="STRING" id="1616788.AR543_00980"/>
<sequence>MLDTHTINVIKSTVPVLETEGVHITKRFYQTMFEAHPELLNIFNHANQKQGRQQVALANAVYMAALHIDRLEEILPVVKQIAHKHRSLGIRPDQYPIVGKYLLQAIQDVLGEAATPEILDAWAKAYGVIADAFIGIEQEMYQAAEQQPGGWEGFRAFTVQRKERESAVITSFYLVPQDGGELASFEPGQYISVKVHVPGQPYEQIRQYSLSDGPGQPYYRISVKREDGDDVRPAGQVSVYLHEQAQEGDVLYLSAPAGDFQLQRQHGRPVVLISGGVGLTPMMSMLRSLAAEQPQAGITFIHAASNSELHAMRRQVEEIASECPGLSAYYCYSTPTELDRQNAVFHYEGYLQPDWLKEMVPNLNADYYFCGPLPFMQAVNTALDQLEVPVEQRHYEFFGPAASLVASGK</sequence>
<dbReference type="PRINTS" id="PR00371">
    <property type="entry name" value="FPNCR"/>
</dbReference>
<dbReference type="GO" id="GO:0008941">
    <property type="term" value="F:nitric oxide dioxygenase NAD(P)H activity"/>
    <property type="evidence" value="ECO:0007669"/>
    <property type="project" value="UniProtKB-UniRule"/>
</dbReference>
<comment type="catalytic activity">
    <reaction evidence="13 15">
        <text>2 nitric oxide + NADH + 2 O2 = 2 nitrate + NAD(+) + H(+)</text>
        <dbReference type="Rhea" id="RHEA:19469"/>
        <dbReference type="ChEBI" id="CHEBI:15378"/>
        <dbReference type="ChEBI" id="CHEBI:15379"/>
        <dbReference type="ChEBI" id="CHEBI:16480"/>
        <dbReference type="ChEBI" id="CHEBI:17632"/>
        <dbReference type="ChEBI" id="CHEBI:57540"/>
        <dbReference type="ChEBI" id="CHEBI:57945"/>
        <dbReference type="EC" id="1.14.12.17"/>
    </reaction>
</comment>
<organism evidence="18 19">
    <name type="scientific">Paenibacillus bovis</name>
    <dbReference type="NCBI Taxonomy" id="1616788"/>
    <lineage>
        <taxon>Bacteria</taxon>
        <taxon>Bacillati</taxon>
        <taxon>Bacillota</taxon>
        <taxon>Bacilli</taxon>
        <taxon>Bacillales</taxon>
        <taxon>Paenibacillaceae</taxon>
        <taxon>Paenibacillus</taxon>
    </lineage>
</organism>
<keyword evidence="9 15" id="KW-0521">NADP</keyword>
<feature type="binding site" evidence="15">
    <location>
        <begin position="276"/>
        <end position="281"/>
    </location>
    <ligand>
        <name>NADP(+)</name>
        <dbReference type="ChEBI" id="CHEBI:58349"/>
    </ligand>
</feature>
<evidence type="ECO:0000256" key="15">
    <source>
        <dbReference type="HAMAP-Rule" id="MF_01252"/>
    </source>
</evidence>
<feature type="domain" description="Globin" evidence="16">
    <location>
        <begin position="1"/>
        <end position="138"/>
    </location>
</feature>
<dbReference type="SUPFAM" id="SSF63380">
    <property type="entry name" value="Riboflavin synthase domain-like"/>
    <property type="match status" value="1"/>
</dbReference>
<dbReference type="GO" id="GO:0019825">
    <property type="term" value="F:oxygen binding"/>
    <property type="evidence" value="ECO:0007669"/>
    <property type="project" value="InterPro"/>
</dbReference>
<accession>A0A172ZAT2</accession>
<evidence type="ECO:0000256" key="5">
    <source>
        <dbReference type="ARBA" id="ARBA00022621"/>
    </source>
</evidence>
<proteinExistence type="inferred from homology"/>
<dbReference type="Gene3D" id="2.40.30.10">
    <property type="entry name" value="Translation factors"/>
    <property type="match status" value="1"/>
</dbReference>
<evidence type="ECO:0000256" key="7">
    <source>
        <dbReference type="ARBA" id="ARBA00022723"/>
    </source>
</evidence>
<evidence type="ECO:0000256" key="14">
    <source>
        <dbReference type="ARBA" id="ARBA00049433"/>
    </source>
</evidence>
<feature type="site" description="Influences the redox potential of the prosthetic heme and FAD groups" evidence="15">
    <location>
        <position position="84"/>
    </location>
</feature>
<comment type="domain">
    <text evidence="15">Consists of two distinct domains; an N-terminal heme-containing oxygen-binding domain and a C-terminal reductase domain with binding sites for FAD and NAD(P)H.</text>
</comment>
<dbReference type="PROSITE" id="PS01033">
    <property type="entry name" value="GLOBIN"/>
    <property type="match status" value="1"/>
</dbReference>
<keyword evidence="10 15" id="KW-0560">Oxidoreductase</keyword>
<dbReference type="Gene3D" id="1.10.490.10">
    <property type="entry name" value="Globins"/>
    <property type="match status" value="1"/>
</dbReference>
<reference evidence="19" key="1">
    <citation type="submission" date="2015-10" db="EMBL/GenBank/DDBJ databases">
        <title>Genome of Paenibacillus bovis sp. nov.</title>
        <authorList>
            <person name="Wu Z."/>
            <person name="Gao C."/>
            <person name="Liu Z."/>
            <person name="Zheng H."/>
        </authorList>
    </citation>
    <scope>NUCLEOTIDE SEQUENCE [LARGE SCALE GENOMIC DNA]</scope>
    <source>
        <strain evidence="19">BD3526</strain>
    </source>
</reference>
<comment type="similarity">
    <text evidence="2 15">Belongs to the globin family. Two-domain flavohemoproteins subfamily.</text>
</comment>
<evidence type="ECO:0000256" key="11">
    <source>
        <dbReference type="ARBA" id="ARBA00023004"/>
    </source>
</evidence>
<comment type="cofactor">
    <cofactor evidence="15">
        <name>heme b</name>
        <dbReference type="ChEBI" id="CHEBI:60344"/>
    </cofactor>
    <text evidence="15">Binds 1 heme b (iron(II)-protoporphyrin IX) group per subunit.</text>
</comment>
<feature type="site" description="Involved in heme-bound ligand stabilization and O-O bond activation" evidence="15">
    <location>
        <position position="29"/>
    </location>
</feature>
<evidence type="ECO:0000256" key="2">
    <source>
        <dbReference type="ARBA" id="ARBA00008414"/>
    </source>
</evidence>
<keyword evidence="12 15" id="KW-0520">NAD</keyword>
<dbReference type="SUPFAM" id="SSF52343">
    <property type="entry name" value="Ferredoxin reductase-like, C-terminal NADP-linked domain"/>
    <property type="match status" value="1"/>
</dbReference>
<keyword evidence="7 15" id="KW-0479">Metal-binding</keyword>
<comment type="cofactor">
    <cofactor evidence="15">
        <name>FAD</name>
        <dbReference type="ChEBI" id="CHEBI:57692"/>
    </cofactor>
    <text evidence="15">Binds 1 FAD per subunit.</text>
</comment>
<keyword evidence="3 15" id="KW-0813">Transport</keyword>
<dbReference type="GO" id="GO:0071949">
    <property type="term" value="F:FAD binding"/>
    <property type="evidence" value="ECO:0007669"/>
    <property type="project" value="InterPro"/>
</dbReference>
<reference evidence="18 19" key="2">
    <citation type="journal article" date="2016" name="Int. J. Syst. Evol. Microbiol.">
        <title>Paenibacillus bovis sp. nov., isolated from raw yak (Bos grunniens) milk.</title>
        <authorList>
            <person name="Gao C."/>
            <person name="Han J."/>
            <person name="Liu Z."/>
            <person name="Xu X."/>
            <person name="Hang F."/>
            <person name="Wu Z."/>
        </authorList>
    </citation>
    <scope>NUCLEOTIDE SEQUENCE [LARGE SCALE GENOMIC DNA]</scope>
    <source>
        <strain evidence="18 19">BD3526</strain>
    </source>
</reference>
<dbReference type="InterPro" id="IPR008333">
    <property type="entry name" value="Cbr1-like_FAD-bd_dom"/>
</dbReference>
<evidence type="ECO:0000256" key="4">
    <source>
        <dbReference type="ARBA" id="ARBA00022617"/>
    </source>
</evidence>
<dbReference type="InterPro" id="IPR023950">
    <property type="entry name" value="Hmp"/>
</dbReference>
<evidence type="ECO:0000313" key="19">
    <source>
        <dbReference type="Proteomes" id="UP000078148"/>
    </source>
</evidence>
<dbReference type="FunFam" id="3.40.50.80:FF:000010">
    <property type="entry name" value="Flavohemoprotein"/>
    <property type="match status" value="1"/>
</dbReference>
<dbReference type="EMBL" id="CP013023">
    <property type="protein sequence ID" value="ANF94744.1"/>
    <property type="molecule type" value="Genomic_DNA"/>
</dbReference>
<dbReference type="AlphaFoldDB" id="A0A172ZAT2"/>
<evidence type="ECO:0000256" key="3">
    <source>
        <dbReference type="ARBA" id="ARBA00022448"/>
    </source>
</evidence>
<evidence type="ECO:0000256" key="9">
    <source>
        <dbReference type="ARBA" id="ARBA00022857"/>
    </source>
</evidence>
<dbReference type="InterPro" id="IPR012292">
    <property type="entry name" value="Globin/Proto"/>
</dbReference>
<keyword evidence="6 15" id="KW-0285">Flavoprotein</keyword>
<dbReference type="CDD" id="cd14777">
    <property type="entry name" value="Yhb1-globin-like"/>
    <property type="match status" value="1"/>
</dbReference>
<evidence type="ECO:0000259" key="17">
    <source>
        <dbReference type="PROSITE" id="PS51384"/>
    </source>
</evidence>
<dbReference type="Pfam" id="PF00175">
    <property type="entry name" value="NAD_binding_1"/>
    <property type="match status" value="1"/>
</dbReference>
<dbReference type="NCBIfam" id="NF009805">
    <property type="entry name" value="PRK13289.1"/>
    <property type="match status" value="1"/>
</dbReference>
<dbReference type="FunFam" id="2.40.30.10:FF:000034">
    <property type="entry name" value="Flavohemoprotein"/>
    <property type="match status" value="1"/>
</dbReference>
<comment type="catalytic activity">
    <reaction evidence="14 15">
        <text>2 nitric oxide + NADPH + 2 O2 = 2 nitrate + NADP(+) + H(+)</text>
        <dbReference type="Rhea" id="RHEA:19465"/>
        <dbReference type="ChEBI" id="CHEBI:15378"/>
        <dbReference type="ChEBI" id="CHEBI:15379"/>
        <dbReference type="ChEBI" id="CHEBI:16480"/>
        <dbReference type="ChEBI" id="CHEBI:17632"/>
        <dbReference type="ChEBI" id="CHEBI:57783"/>
        <dbReference type="ChEBI" id="CHEBI:58349"/>
        <dbReference type="EC" id="1.14.12.17"/>
    </reaction>
</comment>
<dbReference type="Pfam" id="PF00042">
    <property type="entry name" value="Globin"/>
    <property type="match status" value="1"/>
</dbReference>
<dbReference type="GO" id="GO:0020037">
    <property type="term" value="F:heme binding"/>
    <property type="evidence" value="ECO:0007669"/>
    <property type="project" value="InterPro"/>
</dbReference>
<keyword evidence="5 15" id="KW-0561">Oxygen transport</keyword>
<dbReference type="RefSeq" id="WP_060531018.1">
    <property type="nucleotide sequence ID" value="NZ_CP013023.1"/>
</dbReference>
<dbReference type="FunFam" id="1.10.490.10:FF:000003">
    <property type="entry name" value="Flavohemoprotein"/>
    <property type="match status" value="1"/>
</dbReference>
<evidence type="ECO:0000256" key="6">
    <source>
        <dbReference type="ARBA" id="ARBA00022630"/>
    </source>
</evidence>
<dbReference type="GO" id="GO:0046872">
    <property type="term" value="F:metal ion binding"/>
    <property type="evidence" value="ECO:0007669"/>
    <property type="project" value="UniProtKB-KW"/>
</dbReference>
<dbReference type="InterPro" id="IPR039261">
    <property type="entry name" value="FNR_nucleotide-bd"/>
</dbReference>
<feature type="region of interest" description="Reductase" evidence="15">
    <location>
        <begin position="149"/>
        <end position="409"/>
    </location>
</feature>
<dbReference type="OrthoDB" id="9801223at2"/>
<dbReference type="InterPro" id="IPR000971">
    <property type="entry name" value="Globin"/>
</dbReference>
<dbReference type="GO" id="GO:0046210">
    <property type="term" value="P:nitric oxide catabolic process"/>
    <property type="evidence" value="ECO:0007669"/>
    <property type="project" value="TreeGrafter"/>
</dbReference>
<evidence type="ECO:0000313" key="18">
    <source>
        <dbReference type="EMBL" id="ANF94744.1"/>
    </source>
</evidence>
<feature type="site" description="Influences the redox potential of the prosthetic heme and FAD groups" evidence="15">
    <location>
        <position position="396"/>
    </location>
</feature>
<dbReference type="SUPFAM" id="SSF46458">
    <property type="entry name" value="Globin-like"/>
    <property type="match status" value="1"/>
</dbReference>
<dbReference type="Gene3D" id="3.40.50.80">
    <property type="entry name" value="Nucleotide-binding domain of ferredoxin-NADP reductase (FNR) module"/>
    <property type="match status" value="1"/>
</dbReference>
<dbReference type="PANTHER" id="PTHR43396">
    <property type="entry name" value="FLAVOHEMOPROTEIN"/>
    <property type="match status" value="1"/>
</dbReference>
<comment type="function">
    <text evidence="15">Is involved in NO detoxification in an aerobic process, termed nitric oxide dioxygenase (NOD) reaction that utilizes O(2) and NAD(P)H to convert NO to nitrate, which protects the bacterium from various noxious nitrogen compounds. Therefore, plays a central role in the inducible response to nitrosative stress.</text>
</comment>
<dbReference type="EC" id="1.14.12.17" evidence="15"/>
<feature type="active site" description="Charge relay system" evidence="15">
    <location>
        <position position="137"/>
    </location>
</feature>